<dbReference type="FunFam" id="3.40.630.30:FF:000035">
    <property type="entry name" value="GNAT family N-acetyltransferase"/>
    <property type="match status" value="1"/>
</dbReference>
<evidence type="ECO:0000256" key="1">
    <source>
        <dbReference type="ARBA" id="ARBA00009623"/>
    </source>
</evidence>
<dbReference type="EMBL" id="BSPV01000006">
    <property type="protein sequence ID" value="GLT15215.1"/>
    <property type="molecule type" value="Genomic_DNA"/>
</dbReference>
<accession>A0A557NYQ7</accession>
<gene>
    <name evidence="5" type="ORF">FOF44_15145</name>
    <name evidence="4" type="ORF">GCM10007931_21900</name>
</gene>
<evidence type="ECO:0000259" key="3">
    <source>
        <dbReference type="PROSITE" id="PS51186"/>
    </source>
</evidence>
<reference evidence="4" key="1">
    <citation type="journal article" date="2014" name="Int. J. Syst. Evol. Microbiol.">
        <title>Complete genome of a new Firmicutes species belonging to the dominant human colonic microbiota ('Ruminococcus bicirculans') reveals two chromosomes and a selective capacity to utilize plant glucans.</title>
        <authorList>
            <consortium name="NISC Comparative Sequencing Program"/>
            <person name="Wegmann U."/>
            <person name="Louis P."/>
            <person name="Goesmann A."/>
            <person name="Henrissat B."/>
            <person name="Duncan S.H."/>
            <person name="Flint H.J."/>
        </authorList>
    </citation>
    <scope>NUCLEOTIDE SEQUENCE</scope>
    <source>
        <strain evidence="4">NBRC 111146</strain>
    </source>
</reference>
<organism evidence="5 6">
    <name type="scientific">Vibrio algivorus</name>
    <dbReference type="NCBI Taxonomy" id="1667024"/>
    <lineage>
        <taxon>Bacteria</taxon>
        <taxon>Pseudomonadati</taxon>
        <taxon>Pseudomonadota</taxon>
        <taxon>Gammaproteobacteria</taxon>
        <taxon>Vibrionales</taxon>
        <taxon>Vibrionaceae</taxon>
        <taxon>Vibrio</taxon>
    </lineage>
</organism>
<keyword evidence="7" id="KW-1185">Reference proteome</keyword>
<dbReference type="InterPro" id="IPR016181">
    <property type="entry name" value="Acyl_CoA_acyltransferase"/>
</dbReference>
<reference evidence="7" key="2">
    <citation type="journal article" date="2019" name="Int. J. Syst. Evol. Microbiol.">
        <title>The Global Catalogue of Microorganisms (GCM) 10K type strain sequencing project: providing services to taxonomists for standard genome sequencing and annotation.</title>
        <authorList>
            <consortium name="The Broad Institute Genomics Platform"/>
            <consortium name="The Broad Institute Genome Sequencing Center for Infectious Disease"/>
            <person name="Wu L."/>
            <person name="Ma J."/>
        </authorList>
    </citation>
    <scope>NUCLEOTIDE SEQUENCE [LARGE SCALE GENOMIC DNA]</scope>
    <source>
        <strain evidence="7">NBRC 111146</strain>
    </source>
</reference>
<protein>
    <recommendedName>
        <fullName evidence="2">Protein ElaA</fullName>
    </recommendedName>
</protein>
<dbReference type="RefSeq" id="WP_089122143.1">
    <property type="nucleotide sequence ID" value="NZ_BSPV01000006.1"/>
</dbReference>
<dbReference type="Proteomes" id="UP000319828">
    <property type="component" value="Unassembled WGS sequence"/>
</dbReference>
<evidence type="ECO:0000313" key="5">
    <source>
        <dbReference type="EMBL" id="TVO33544.1"/>
    </source>
</evidence>
<dbReference type="Pfam" id="PF13673">
    <property type="entry name" value="Acetyltransf_10"/>
    <property type="match status" value="1"/>
</dbReference>
<dbReference type="EMBL" id="VMKJ01000039">
    <property type="protein sequence ID" value="TVO33544.1"/>
    <property type="molecule type" value="Genomic_DNA"/>
</dbReference>
<sequence>MQWICKSFDQLTTHELYQLLKLRVDVFVVEQTCPYPELDGKDQFEGVYQLLGYQGNQLIACARLLKQGISFEHASIGRVATDINHRGNGLGHQLIQTAIEYSVQLWGNVDITIGAQSHLEHYYAKHGFKKVSEEYLEDDIPHIDMTRSVS</sequence>
<comment type="similarity">
    <text evidence="1">Belongs to the UPF0039 (ElaA) family.</text>
</comment>
<reference evidence="4" key="4">
    <citation type="submission" date="2023-01" db="EMBL/GenBank/DDBJ databases">
        <title>Draft genome sequence of Vibrio algivorus strain NBRC 111146.</title>
        <authorList>
            <person name="Sun Q."/>
            <person name="Mori K."/>
        </authorList>
    </citation>
    <scope>NUCLEOTIDE SEQUENCE</scope>
    <source>
        <strain evidence="4">NBRC 111146</strain>
    </source>
</reference>
<evidence type="ECO:0000256" key="2">
    <source>
        <dbReference type="ARBA" id="ARBA00072224"/>
    </source>
</evidence>
<comment type="caution">
    <text evidence="5">The sequence shown here is derived from an EMBL/GenBank/DDBJ whole genome shotgun (WGS) entry which is preliminary data.</text>
</comment>
<proteinExistence type="inferred from homology"/>
<dbReference type="Gene3D" id="3.40.630.30">
    <property type="match status" value="1"/>
</dbReference>
<dbReference type="InterPro" id="IPR000182">
    <property type="entry name" value="GNAT_dom"/>
</dbReference>
<dbReference type="CDD" id="cd04301">
    <property type="entry name" value="NAT_SF"/>
    <property type="match status" value="1"/>
</dbReference>
<dbReference type="PROSITE" id="PS51186">
    <property type="entry name" value="GNAT"/>
    <property type="match status" value="1"/>
</dbReference>
<evidence type="ECO:0000313" key="7">
    <source>
        <dbReference type="Proteomes" id="UP001157156"/>
    </source>
</evidence>
<dbReference type="OrthoDB" id="9796171at2"/>
<feature type="domain" description="N-acetyltransferase" evidence="3">
    <location>
        <begin position="6"/>
        <end position="150"/>
    </location>
</feature>
<dbReference type="SUPFAM" id="SSF55729">
    <property type="entry name" value="Acyl-CoA N-acyltransferases (Nat)"/>
    <property type="match status" value="1"/>
</dbReference>
<reference evidence="5 6" key="3">
    <citation type="submission" date="2019-07" db="EMBL/GenBank/DDBJ databases">
        <title>The draft genome sequence of Vibrio algivorus M1486.</title>
        <authorList>
            <person name="Meng X."/>
        </authorList>
    </citation>
    <scope>NUCLEOTIDE SEQUENCE [LARGE SCALE GENOMIC DNA]</scope>
    <source>
        <strain evidence="5 6">M1486</strain>
    </source>
</reference>
<name>A0A557NYQ7_9VIBR</name>
<dbReference type="Proteomes" id="UP001157156">
    <property type="component" value="Unassembled WGS sequence"/>
</dbReference>
<evidence type="ECO:0000313" key="6">
    <source>
        <dbReference type="Proteomes" id="UP000319828"/>
    </source>
</evidence>
<evidence type="ECO:0000313" key="4">
    <source>
        <dbReference type="EMBL" id="GLT15215.1"/>
    </source>
</evidence>
<dbReference type="AlphaFoldDB" id="A0A557NYQ7"/>
<keyword evidence="5" id="KW-0808">Transferase</keyword>
<dbReference type="GO" id="GO:0016747">
    <property type="term" value="F:acyltransferase activity, transferring groups other than amino-acyl groups"/>
    <property type="evidence" value="ECO:0007669"/>
    <property type="project" value="InterPro"/>
</dbReference>